<evidence type="ECO:0000256" key="7">
    <source>
        <dbReference type="SAM" id="Phobius"/>
    </source>
</evidence>
<dbReference type="InterPro" id="IPR005467">
    <property type="entry name" value="His_kinase_dom"/>
</dbReference>
<comment type="caution">
    <text evidence="11">The sequence shown here is derived from an EMBL/GenBank/DDBJ whole genome shotgun (WGS) entry which is preliminary data.</text>
</comment>
<dbReference type="InterPro" id="IPR003661">
    <property type="entry name" value="HisK_dim/P_dom"/>
</dbReference>
<keyword evidence="3" id="KW-0597">Phosphoprotein</keyword>
<dbReference type="GO" id="GO:0007234">
    <property type="term" value="P:osmosensory signaling via phosphorelay pathway"/>
    <property type="evidence" value="ECO:0007669"/>
    <property type="project" value="TreeGrafter"/>
</dbReference>
<feature type="domain" description="PAS" evidence="9">
    <location>
        <begin position="416"/>
        <end position="487"/>
    </location>
</feature>
<dbReference type="GO" id="GO:0016020">
    <property type="term" value="C:membrane"/>
    <property type="evidence" value="ECO:0007669"/>
    <property type="project" value="UniProtKB-SubCell"/>
</dbReference>
<evidence type="ECO:0000256" key="1">
    <source>
        <dbReference type="ARBA" id="ARBA00000085"/>
    </source>
</evidence>
<dbReference type="PROSITE" id="PS50112">
    <property type="entry name" value="PAS"/>
    <property type="match status" value="1"/>
</dbReference>
<organism evidence="11 12">
    <name type="scientific">Eiseniibacteriota bacterium</name>
    <dbReference type="NCBI Taxonomy" id="2212470"/>
    <lineage>
        <taxon>Bacteria</taxon>
        <taxon>Candidatus Eiseniibacteriota</taxon>
    </lineage>
</organism>
<dbReference type="NCBIfam" id="TIGR00229">
    <property type="entry name" value="sensory_box"/>
    <property type="match status" value="2"/>
</dbReference>
<dbReference type="CDD" id="cd00130">
    <property type="entry name" value="PAS"/>
    <property type="match status" value="2"/>
</dbReference>
<feature type="transmembrane region" description="Helical" evidence="7">
    <location>
        <begin position="158"/>
        <end position="176"/>
    </location>
</feature>
<evidence type="ECO:0000256" key="2">
    <source>
        <dbReference type="ARBA" id="ARBA00012438"/>
    </source>
</evidence>
<feature type="domain" description="Histidine kinase" evidence="8">
    <location>
        <begin position="568"/>
        <end position="782"/>
    </location>
</feature>
<dbReference type="SUPFAM" id="SSF55785">
    <property type="entry name" value="PYP-like sensor domain (PAS domain)"/>
    <property type="match status" value="2"/>
</dbReference>
<dbReference type="InterPro" id="IPR036097">
    <property type="entry name" value="HisK_dim/P_sf"/>
</dbReference>
<dbReference type="FunFam" id="3.30.565.10:FF:000006">
    <property type="entry name" value="Sensor histidine kinase WalK"/>
    <property type="match status" value="1"/>
</dbReference>
<evidence type="ECO:0000259" key="8">
    <source>
        <dbReference type="PROSITE" id="PS50109"/>
    </source>
</evidence>
<keyword evidence="4" id="KW-0808">Transferase</keyword>
<evidence type="ECO:0000256" key="4">
    <source>
        <dbReference type="ARBA" id="ARBA00022679"/>
    </source>
</evidence>
<dbReference type="PROSITE" id="PS50113">
    <property type="entry name" value="PAC"/>
    <property type="match status" value="1"/>
</dbReference>
<evidence type="ECO:0000256" key="5">
    <source>
        <dbReference type="ARBA" id="ARBA00022777"/>
    </source>
</evidence>
<dbReference type="InterPro" id="IPR050351">
    <property type="entry name" value="BphY/WalK/GraS-like"/>
</dbReference>
<reference evidence="11 12" key="1">
    <citation type="journal article" date="2019" name="Nat. Microbiol.">
        <title>Mediterranean grassland soil C-N compound turnover is dependent on rainfall and depth, and is mediated by genomically divergent microorganisms.</title>
        <authorList>
            <person name="Diamond S."/>
            <person name="Andeer P.F."/>
            <person name="Li Z."/>
            <person name="Crits-Christoph A."/>
            <person name="Burstein D."/>
            <person name="Anantharaman K."/>
            <person name="Lane K.R."/>
            <person name="Thomas B.C."/>
            <person name="Pan C."/>
            <person name="Northen T.R."/>
            <person name="Banfield J.F."/>
        </authorList>
    </citation>
    <scope>NUCLEOTIDE SEQUENCE [LARGE SCALE GENOMIC DNA]</scope>
    <source>
        <strain evidence="11">WS_9</strain>
    </source>
</reference>
<evidence type="ECO:0000256" key="6">
    <source>
        <dbReference type="ARBA" id="ARBA00023136"/>
    </source>
</evidence>
<dbReference type="Gene3D" id="1.10.287.130">
    <property type="match status" value="1"/>
</dbReference>
<proteinExistence type="predicted"/>
<feature type="transmembrane region" description="Helical" evidence="7">
    <location>
        <begin position="221"/>
        <end position="241"/>
    </location>
</feature>
<dbReference type="CDD" id="cd00082">
    <property type="entry name" value="HisKA"/>
    <property type="match status" value="1"/>
</dbReference>
<protein>
    <recommendedName>
        <fullName evidence="2">histidine kinase</fullName>
        <ecNumber evidence="2">2.7.13.3</ecNumber>
    </recommendedName>
</protein>
<feature type="transmembrane region" description="Helical" evidence="7">
    <location>
        <begin position="253"/>
        <end position="274"/>
    </location>
</feature>
<dbReference type="InterPro" id="IPR003594">
    <property type="entry name" value="HATPase_dom"/>
</dbReference>
<dbReference type="Gene3D" id="3.30.565.10">
    <property type="entry name" value="Histidine kinase-like ATPase, C-terminal domain"/>
    <property type="match status" value="1"/>
</dbReference>
<dbReference type="InterPro" id="IPR004358">
    <property type="entry name" value="Sig_transdc_His_kin-like_C"/>
</dbReference>
<dbReference type="Proteomes" id="UP000317691">
    <property type="component" value="Unassembled WGS sequence"/>
</dbReference>
<dbReference type="GO" id="GO:0000155">
    <property type="term" value="F:phosphorelay sensor kinase activity"/>
    <property type="evidence" value="ECO:0007669"/>
    <property type="project" value="InterPro"/>
</dbReference>
<feature type="transmembrane region" description="Helical" evidence="7">
    <location>
        <begin position="50"/>
        <end position="69"/>
    </location>
</feature>
<comment type="catalytic activity">
    <reaction evidence="1">
        <text>ATP + protein L-histidine = ADP + protein N-phospho-L-histidine.</text>
        <dbReference type="EC" id="2.7.13.3"/>
    </reaction>
</comment>
<dbReference type="Pfam" id="PF08448">
    <property type="entry name" value="PAS_4"/>
    <property type="match status" value="1"/>
</dbReference>
<gene>
    <name evidence="11" type="ORF">E6K79_06175</name>
</gene>
<dbReference type="EMBL" id="VBOZ01000016">
    <property type="protein sequence ID" value="TMQ64928.1"/>
    <property type="molecule type" value="Genomic_DNA"/>
</dbReference>
<dbReference type="SUPFAM" id="SSF47384">
    <property type="entry name" value="Homodimeric domain of signal transducing histidine kinase"/>
    <property type="match status" value="1"/>
</dbReference>
<dbReference type="PRINTS" id="PR00344">
    <property type="entry name" value="BCTRLSENSOR"/>
</dbReference>
<dbReference type="InterPro" id="IPR000014">
    <property type="entry name" value="PAS"/>
</dbReference>
<dbReference type="GO" id="GO:0000156">
    <property type="term" value="F:phosphorelay response regulator activity"/>
    <property type="evidence" value="ECO:0007669"/>
    <property type="project" value="TreeGrafter"/>
</dbReference>
<evidence type="ECO:0000259" key="10">
    <source>
        <dbReference type="PROSITE" id="PS50113"/>
    </source>
</evidence>
<dbReference type="SMART" id="SM00387">
    <property type="entry name" value="HATPase_c"/>
    <property type="match status" value="1"/>
</dbReference>
<dbReference type="FunFam" id="1.10.287.130:FF:000070">
    <property type="entry name" value="Histidine kinase sensor protein"/>
    <property type="match status" value="1"/>
</dbReference>
<dbReference type="PANTHER" id="PTHR42878">
    <property type="entry name" value="TWO-COMPONENT HISTIDINE KINASE"/>
    <property type="match status" value="1"/>
</dbReference>
<keyword evidence="7" id="KW-1133">Transmembrane helix</keyword>
<name>A0A538TMS3_UNCEI</name>
<evidence type="ECO:0000259" key="9">
    <source>
        <dbReference type="PROSITE" id="PS50112"/>
    </source>
</evidence>
<dbReference type="Pfam" id="PF13426">
    <property type="entry name" value="PAS_9"/>
    <property type="match status" value="1"/>
</dbReference>
<evidence type="ECO:0000256" key="3">
    <source>
        <dbReference type="ARBA" id="ARBA00022553"/>
    </source>
</evidence>
<dbReference type="SUPFAM" id="SSF55874">
    <property type="entry name" value="ATPase domain of HSP90 chaperone/DNA topoisomerase II/histidine kinase"/>
    <property type="match status" value="1"/>
</dbReference>
<dbReference type="Pfam" id="PF02518">
    <property type="entry name" value="HATPase_c"/>
    <property type="match status" value="1"/>
</dbReference>
<dbReference type="SMART" id="SM00388">
    <property type="entry name" value="HisKA"/>
    <property type="match status" value="1"/>
</dbReference>
<evidence type="ECO:0000313" key="11">
    <source>
        <dbReference type="EMBL" id="TMQ64928.1"/>
    </source>
</evidence>
<evidence type="ECO:0000313" key="12">
    <source>
        <dbReference type="Proteomes" id="UP000317691"/>
    </source>
</evidence>
<dbReference type="InterPro" id="IPR035965">
    <property type="entry name" value="PAS-like_dom_sf"/>
</dbReference>
<feature type="transmembrane region" description="Helical" evidence="7">
    <location>
        <begin position="81"/>
        <end position="106"/>
    </location>
</feature>
<feature type="domain" description="PAC" evidence="10">
    <location>
        <begin position="490"/>
        <end position="543"/>
    </location>
</feature>
<dbReference type="InterPro" id="IPR000700">
    <property type="entry name" value="PAS-assoc_C"/>
</dbReference>
<dbReference type="Pfam" id="PF00512">
    <property type="entry name" value="HisKA"/>
    <property type="match status" value="1"/>
</dbReference>
<dbReference type="InterPro" id="IPR013656">
    <property type="entry name" value="PAS_4"/>
</dbReference>
<accession>A0A538TMS3</accession>
<dbReference type="GO" id="GO:0030295">
    <property type="term" value="F:protein kinase activator activity"/>
    <property type="evidence" value="ECO:0007669"/>
    <property type="project" value="TreeGrafter"/>
</dbReference>
<sequence>MTRPGPRLNSLLETMSGAACVSAFAIAALALVGWQTGTLALTDVLPGNPAMNPLTAVCILLAAVSLWFLRRSHPGRLTKRSAQGCAALLVGIGAVRLLSIIFGIELHLDQVILRSQVLASPVPSRMGFFSSFACVCNGAGLLLLDFRPGRRWSPGGPLALAGLAVSLMALIGYIYAASPLHGLMAFNSSVAFLLLGTAMLVSRPDRGLCGLVLSNSPGGVLARRVLPSAILLPLLLGWLRILGQRAGLFGLEIGTGLLMLVIVGILVWLVAVTGRRLDEADRERARSDEALKRSLERQTLFLHSNLVGVLTANRDGLITEANAAFLAMIGRRPEDLPFRTELVTPPEWLSRTETAIRELAERDIATPFEKEYMRPDGTRVPALVGAASVPGSDGEVVAFIVDLSGKRRAELEVERMRLFLDSIFENLPTMVFVKDAEELRFVRMNRAGEELLGIAREKLIGRNDYDLFPREQADFFTAKDRSVLSSQELLDIPEEPVQTASGGTRILHTKKVPILDSQGVAHYLLGISEDITARKEADREMGRLNEGIRRRTEDLEAANKELEAFSYSVSHDLRAPLRHINGFADLLARHARANLDETARRYLDAIGSSAKEMGQLIDDLLSFSRMSRTQMQNTIVDLGRLVTEVRETLAAETNGRGIEWQINGLPTIHGDERMLRVVFTNLLANAVKYTGHAASARIEVGNRESEDELVLYVRDNGVGFDMAYAHKLFGVFQRLHSDEEFEGTGIGLATVRRVIHRHGGRTWAEGAVDCGATFYVAFPRASAVALNEAAA</sequence>
<dbReference type="InterPro" id="IPR036890">
    <property type="entry name" value="HATPase_C_sf"/>
</dbReference>
<keyword evidence="5" id="KW-0418">Kinase</keyword>
<dbReference type="AlphaFoldDB" id="A0A538TMS3"/>
<dbReference type="Gene3D" id="3.30.450.20">
    <property type="entry name" value="PAS domain"/>
    <property type="match status" value="2"/>
</dbReference>
<keyword evidence="6 7" id="KW-0472">Membrane</keyword>
<dbReference type="EC" id="2.7.13.3" evidence="2"/>
<dbReference type="SMART" id="SM00091">
    <property type="entry name" value="PAS"/>
    <property type="match status" value="2"/>
</dbReference>
<dbReference type="PANTHER" id="PTHR42878:SF15">
    <property type="entry name" value="BACTERIOPHYTOCHROME"/>
    <property type="match status" value="1"/>
</dbReference>
<dbReference type="PROSITE" id="PS50109">
    <property type="entry name" value="HIS_KIN"/>
    <property type="match status" value="1"/>
</dbReference>
<feature type="transmembrane region" description="Helical" evidence="7">
    <location>
        <begin position="126"/>
        <end position="146"/>
    </location>
</feature>
<keyword evidence="7" id="KW-0812">Transmembrane</keyword>